<evidence type="ECO:0000313" key="2">
    <source>
        <dbReference type="EMBL" id="AMV63601.1"/>
    </source>
</evidence>
<evidence type="ECO:0000259" key="1">
    <source>
        <dbReference type="Pfam" id="PF05368"/>
    </source>
</evidence>
<dbReference type="InterPro" id="IPR008030">
    <property type="entry name" value="NmrA-like"/>
</dbReference>
<organism evidence="2 5">
    <name type="scientific">Pediococcus damnosus</name>
    <dbReference type="NCBI Taxonomy" id="51663"/>
    <lineage>
        <taxon>Bacteria</taxon>
        <taxon>Bacillati</taxon>
        <taxon>Bacillota</taxon>
        <taxon>Bacilli</taxon>
        <taxon>Lactobacillales</taxon>
        <taxon>Lactobacillaceae</taxon>
        <taxon>Pediococcus</taxon>
    </lineage>
</organism>
<evidence type="ECO:0000313" key="3">
    <source>
        <dbReference type="EMBL" id="AMV66460.1"/>
    </source>
</evidence>
<name>A0AAC9B3S6_9LACO</name>
<dbReference type="Gene3D" id="3.90.25.10">
    <property type="entry name" value="UDP-galactose 4-epimerase, domain 1"/>
    <property type="match status" value="1"/>
</dbReference>
<accession>A0AAC9B3S6</accession>
<proteinExistence type="predicted"/>
<dbReference type="InterPro" id="IPR051604">
    <property type="entry name" value="Ergot_Alk_Oxidoreductase"/>
</dbReference>
<dbReference type="Pfam" id="PF05368">
    <property type="entry name" value="NmrA"/>
    <property type="match status" value="1"/>
</dbReference>
<dbReference type="EMBL" id="CP012275">
    <property type="protein sequence ID" value="AMV63601.1"/>
    <property type="molecule type" value="Genomic_DNA"/>
</dbReference>
<dbReference type="EMBL" id="CP012288">
    <property type="protein sequence ID" value="AMV66460.1"/>
    <property type="molecule type" value="Genomic_DNA"/>
</dbReference>
<dbReference type="PANTHER" id="PTHR43162">
    <property type="match status" value="1"/>
</dbReference>
<dbReference type="Gene3D" id="3.40.50.720">
    <property type="entry name" value="NAD(P)-binding Rossmann-like Domain"/>
    <property type="match status" value="1"/>
</dbReference>
<dbReference type="AlphaFoldDB" id="A0AAC9B3S6"/>
<gene>
    <name evidence="2" type="ORF">ADU70_2135</name>
    <name evidence="3" type="ORF">ADU72_0515</name>
</gene>
<keyword evidence="4" id="KW-1185">Reference proteome</keyword>
<dbReference type="RefSeq" id="WP_046872257.1">
    <property type="nucleotide sequence ID" value="NZ_BAAAXI010000189.1"/>
</dbReference>
<evidence type="ECO:0000313" key="4">
    <source>
        <dbReference type="Proteomes" id="UP000076244"/>
    </source>
</evidence>
<dbReference type="GeneID" id="57275795"/>
<dbReference type="KEGG" id="pdm:ADU72_0515"/>
<dbReference type="InterPro" id="IPR036291">
    <property type="entry name" value="NAD(P)-bd_dom_sf"/>
</dbReference>
<protein>
    <recommendedName>
        <fullName evidence="1">NmrA-like domain-containing protein</fullName>
    </recommendedName>
</protein>
<evidence type="ECO:0000313" key="5">
    <source>
        <dbReference type="Proteomes" id="UP000076405"/>
    </source>
</evidence>
<dbReference type="Proteomes" id="UP000076405">
    <property type="component" value="Chromosome"/>
</dbReference>
<feature type="domain" description="NmrA-like" evidence="1">
    <location>
        <begin position="2"/>
        <end position="265"/>
    </location>
</feature>
<dbReference type="Proteomes" id="UP000076244">
    <property type="component" value="Chromosome"/>
</dbReference>
<reference evidence="4 5" key="1">
    <citation type="journal article" date="2016" name="PLoS ONE">
        <title>The Identification of Novel Diagnostic Marker Genes for the Detection of Beer Spoiling Pediococcus damnosus Strains Using the BlAst Diagnostic Gene findEr.</title>
        <authorList>
            <person name="Behr J."/>
            <person name="Geissler A.J."/>
            <person name="Schmid J."/>
            <person name="Zehe A."/>
            <person name="Vogel R.F."/>
        </authorList>
    </citation>
    <scope>NUCLEOTIDE SEQUENCE [LARGE SCALE GENOMIC DNA]</scope>
    <source>
        <strain evidence="2 5">TMW 2.1533</strain>
        <strain evidence="3 4">TMW 2.1535</strain>
    </source>
</reference>
<dbReference type="PANTHER" id="PTHR43162:SF1">
    <property type="entry name" value="PRESTALK A DIFFERENTIATION PROTEIN A"/>
    <property type="match status" value="1"/>
</dbReference>
<sequence length="306" mass="33398">MKITLLGSVGNINQYTIPVLVNAGHAVTVITHSEKRTAAIKALGAIPAVGSMTDEAFLTSQFTDADAIYLMLSGGANNDALQAAKTQGQIFYNAVKTANVKNIVDLSSIGADSTYEKVGALSYYHFIEDALNQLTDVNIAFLRPVGFYSNLYSNIATIRQDQQIVSTVPINIKRVFAAPKDIATKIVALLQATPKGHTINYVISDEITGQQMLSTFRDVLNMPQLKYVTISDEQLQAGMIKQGVPKNVAEALTIMNRAQRNPEKFYTDLRAHQPEFGQVKFTDFAKEFADVYNGTAQGKSNTLADH</sequence>
<dbReference type="SUPFAM" id="SSF51735">
    <property type="entry name" value="NAD(P)-binding Rossmann-fold domains"/>
    <property type="match status" value="1"/>
</dbReference>